<dbReference type="InterPro" id="IPR046346">
    <property type="entry name" value="Aminoacid_DH-like_N_sf"/>
</dbReference>
<dbReference type="GO" id="GO:0008652">
    <property type="term" value="P:amino acid biosynthetic process"/>
    <property type="evidence" value="ECO:0007669"/>
    <property type="project" value="UniProtKB-KW"/>
</dbReference>
<name>A0A346AY84_9FIRM</name>
<dbReference type="NCBIfam" id="TIGR00507">
    <property type="entry name" value="aroE"/>
    <property type="match status" value="1"/>
</dbReference>
<dbReference type="InterPro" id="IPR022893">
    <property type="entry name" value="Shikimate_DH_fam"/>
</dbReference>
<feature type="binding site" evidence="7">
    <location>
        <position position="215"/>
    </location>
    <ligand>
        <name>shikimate</name>
        <dbReference type="ChEBI" id="CHEBI:36208"/>
    </ligand>
</feature>
<accession>A0A346AY84</accession>
<dbReference type="EMBL" id="CP029462">
    <property type="protein sequence ID" value="AXL20827.1"/>
    <property type="molecule type" value="Genomic_DNA"/>
</dbReference>
<dbReference type="PANTHER" id="PTHR21089:SF1">
    <property type="entry name" value="BIFUNCTIONAL 3-DEHYDROQUINATE DEHYDRATASE_SHIKIMATE DEHYDROGENASE, CHLOROPLASTIC"/>
    <property type="match status" value="1"/>
</dbReference>
<evidence type="ECO:0000256" key="2">
    <source>
        <dbReference type="ARBA" id="ARBA00012962"/>
    </source>
</evidence>
<feature type="binding site" evidence="7">
    <location>
        <position position="236"/>
    </location>
    <ligand>
        <name>NADP(+)</name>
        <dbReference type="ChEBI" id="CHEBI:58349"/>
    </ligand>
</feature>
<feature type="binding site" evidence="7">
    <location>
        <position position="100"/>
    </location>
    <ligand>
        <name>shikimate</name>
        <dbReference type="ChEBI" id="CHEBI:36208"/>
    </ligand>
</feature>
<organism evidence="9 10">
    <name type="scientific">Megasphaera stantonii</name>
    <dbReference type="NCBI Taxonomy" id="2144175"/>
    <lineage>
        <taxon>Bacteria</taxon>
        <taxon>Bacillati</taxon>
        <taxon>Bacillota</taxon>
        <taxon>Negativicutes</taxon>
        <taxon>Veillonellales</taxon>
        <taxon>Veillonellaceae</taxon>
        <taxon>Megasphaera</taxon>
    </lineage>
</organism>
<evidence type="ECO:0000256" key="5">
    <source>
        <dbReference type="ARBA" id="ARBA00023002"/>
    </source>
</evidence>
<gene>
    <name evidence="7 9" type="primary">aroE</name>
    <name evidence="9" type="ORF">DKB62_04150</name>
</gene>
<dbReference type="InterPro" id="IPR011342">
    <property type="entry name" value="Shikimate_DH"/>
</dbReference>
<dbReference type="PANTHER" id="PTHR21089">
    <property type="entry name" value="SHIKIMATE DEHYDROGENASE"/>
    <property type="match status" value="1"/>
</dbReference>
<evidence type="ECO:0000259" key="8">
    <source>
        <dbReference type="Pfam" id="PF08501"/>
    </source>
</evidence>
<keyword evidence="6 7" id="KW-0057">Aromatic amino acid biosynthesis</keyword>
<protein>
    <recommendedName>
        <fullName evidence="2 7">Shikimate dehydrogenase (NADP(+))</fullName>
        <shortName evidence="7">SDH</shortName>
        <ecNumber evidence="2 7">1.1.1.25</ecNumber>
    </recommendedName>
</protein>
<dbReference type="Gene3D" id="3.40.50.10860">
    <property type="entry name" value="Leucine Dehydrogenase, chain A, domain 1"/>
    <property type="match status" value="1"/>
</dbReference>
<dbReference type="GO" id="GO:0009423">
    <property type="term" value="P:chorismate biosynthetic process"/>
    <property type="evidence" value="ECO:0007669"/>
    <property type="project" value="UniProtKB-UniRule"/>
</dbReference>
<keyword evidence="3 7" id="KW-0028">Amino-acid biosynthesis</keyword>
<dbReference type="GO" id="GO:0050661">
    <property type="term" value="F:NADP binding"/>
    <property type="evidence" value="ECO:0007669"/>
    <property type="project" value="InterPro"/>
</dbReference>
<dbReference type="AlphaFoldDB" id="A0A346AY84"/>
<dbReference type="Gene3D" id="3.40.50.720">
    <property type="entry name" value="NAD(P)-binding Rossmann-like Domain"/>
    <property type="match status" value="1"/>
</dbReference>
<dbReference type="SUPFAM" id="SSF51735">
    <property type="entry name" value="NAD(P)-binding Rossmann-fold domains"/>
    <property type="match status" value="1"/>
</dbReference>
<feature type="binding site" evidence="7">
    <location>
        <position position="85"/>
    </location>
    <ligand>
        <name>shikimate</name>
        <dbReference type="ChEBI" id="CHEBI:36208"/>
    </ligand>
</feature>
<evidence type="ECO:0000256" key="3">
    <source>
        <dbReference type="ARBA" id="ARBA00022605"/>
    </source>
</evidence>
<reference evidence="9 10" key="1">
    <citation type="submission" date="2018-05" db="EMBL/GenBank/DDBJ databases">
        <title>Complete genome sequence of Megasphaera sp. AJH120T, isolated from the ceca of a chicken.</title>
        <authorList>
            <person name="Maki J."/>
            <person name="Looft T."/>
        </authorList>
    </citation>
    <scope>NUCLEOTIDE SEQUENCE [LARGE SCALE GENOMIC DNA]</scope>
    <source>
        <strain evidence="9 10">AJH120</strain>
    </source>
</reference>
<feature type="binding site" evidence="7">
    <location>
        <position position="60"/>
    </location>
    <ligand>
        <name>shikimate</name>
        <dbReference type="ChEBI" id="CHEBI:36208"/>
    </ligand>
</feature>
<feature type="binding site" evidence="7">
    <location>
        <position position="243"/>
    </location>
    <ligand>
        <name>shikimate</name>
        <dbReference type="ChEBI" id="CHEBI:36208"/>
    </ligand>
</feature>
<dbReference type="GO" id="GO:0009073">
    <property type="term" value="P:aromatic amino acid family biosynthetic process"/>
    <property type="evidence" value="ECO:0007669"/>
    <property type="project" value="UniProtKB-KW"/>
</dbReference>
<keyword evidence="10" id="KW-1185">Reference proteome</keyword>
<dbReference type="Proteomes" id="UP000254337">
    <property type="component" value="Chromosome"/>
</dbReference>
<evidence type="ECO:0000256" key="1">
    <source>
        <dbReference type="ARBA" id="ARBA00004871"/>
    </source>
</evidence>
<feature type="active site" description="Proton acceptor" evidence="7">
    <location>
        <position position="64"/>
    </location>
</feature>
<dbReference type="SUPFAM" id="SSF53223">
    <property type="entry name" value="Aminoacid dehydrogenase-like, N-terminal domain"/>
    <property type="match status" value="1"/>
</dbReference>
<comment type="subunit">
    <text evidence="7">Homodimer.</text>
</comment>
<dbReference type="GO" id="GO:0005829">
    <property type="term" value="C:cytosol"/>
    <property type="evidence" value="ECO:0007669"/>
    <property type="project" value="TreeGrafter"/>
</dbReference>
<dbReference type="Pfam" id="PF08501">
    <property type="entry name" value="Shikimate_dh_N"/>
    <property type="match status" value="1"/>
</dbReference>
<evidence type="ECO:0000256" key="6">
    <source>
        <dbReference type="ARBA" id="ARBA00023141"/>
    </source>
</evidence>
<evidence type="ECO:0000313" key="10">
    <source>
        <dbReference type="Proteomes" id="UP000254337"/>
    </source>
</evidence>
<keyword evidence="5 7" id="KW-0560">Oxidoreductase</keyword>
<evidence type="ECO:0000313" key="9">
    <source>
        <dbReference type="EMBL" id="AXL20827.1"/>
    </source>
</evidence>
<proteinExistence type="inferred from homology"/>
<dbReference type="EC" id="1.1.1.25" evidence="2 7"/>
<evidence type="ECO:0000256" key="4">
    <source>
        <dbReference type="ARBA" id="ARBA00022857"/>
    </source>
</evidence>
<dbReference type="GO" id="GO:0019632">
    <property type="term" value="P:shikimate metabolic process"/>
    <property type="evidence" value="ECO:0007669"/>
    <property type="project" value="InterPro"/>
</dbReference>
<comment type="catalytic activity">
    <reaction evidence="7">
        <text>shikimate + NADP(+) = 3-dehydroshikimate + NADPH + H(+)</text>
        <dbReference type="Rhea" id="RHEA:17737"/>
        <dbReference type="ChEBI" id="CHEBI:15378"/>
        <dbReference type="ChEBI" id="CHEBI:16630"/>
        <dbReference type="ChEBI" id="CHEBI:36208"/>
        <dbReference type="ChEBI" id="CHEBI:57783"/>
        <dbReference type="ChEBI" id="CHEBI:58349"/>
        <dbReference type="EC" id="1.1.1.25"/>
    </reaction>
</comment>
<dbReference type="CDD" id="cd01065">
    <property type="entry name" value="NAD_bind_Shikimate_DH"/>
    <property type="match status" value="1"/>
</dbReference>
<dbReference type="InterPro" id="IPR013708">
    <property type="entry name" value="Shikimate_DH-bd_N"/>
</dbReference>
<dbReference type="OrthoDB" id="9792692at2"/>
<dbReference type="KEGG" id="meg:DKB62_04150"/>
<comment type="caution">
    <text evidence="7">Lacks conserved residue(s) required for the propagation of feature annotation.</text>
</comment>
<feature type="binding site" evidence="7">
    <location>
        <position position="213"/>
    </location>
    <ligand>
        <name>NADP(+)</name>
        <dbReference type="ChEBI" id="CHEBI:58349"/>
    </ligand>
</feature>
<dbReference type="RefSeq" id="WP_107195779.1">
    <property type="nucleotide sequence ID" value="NZ_CP029462.1"/>
</dbReference>
<keyword evidence="4 7" id="KW-0521">NADP</keyword>
<comment type="function">
    <text evidence="7">Involved in the biosynthesis of the chorismate, which leads to the biosynthesis of aromatic amino acids. Catalyzes the reversible NADPH linked reduction of 3-dehydroshikimate (DHSA) to yield shikimate (SA).</text>
</comment>
<comment type="pathway">
    <text evidence="1 7">Metabolic intermediate biosynthesis; chorismate biosynthesis; chorismate from D-erythrose 4-phosphate and phosphoenolpyruvate: step 4/7.</text>
</comment>
<comment type="similarity">
    <text evidence="7">Belongs to the shikimate dehydrogenase family.</text>
</comment>
<dbReference type="HAMAP" id="MF_00222">
    <property type="entry name" value="Shikimate_DH_AroE"/>
    <property type="match status" value="1"/>
</dbReference>
<evidence type="ECO:0000256" key="7">
    <source>
        <dbReference type="HAMAP-Rule" id="MF_00222"/>
    </source>
</evidence>
<feature type="domain" description="Shikimate dehydrogenase substrate binding N-terminal" evidence="8">
    <location>
        <begin position="5"/>
        <end position="87"/>
    </location>
</feature>
<dbReference type="GO" id="GO:0004764">
    <property type="term" value="F:shikimate 3-dehydrogenase (NADP+) activity"/>
    <property type="evidence" value="ECO:0007669"/>
    <property type="project" value="UniProtKB-UniRule"/>
</dbReference>
<dbReference type="InterPro" id="IPR036291">
    <property type="entry name" value="NAD(P)-bd_dom_sf"/>
</dbReference>
<dbReference type="UniPathway" id="UPA00053">
    <property type="reaction ID" value="UER00087"/>
</dbReference>
<feature type="binding site" evidence="7">
    <location>
        <begin position="13"/>
        <end position="15"/>
    </location>
    <ligand>
        <name>shikimate</name>
        <dbReference type="ChEBI" id="CHEBI:36208"/>
    </ligand>
</feature>
<sequence length="274" mass="30124">MKLGLIGEKLGHSQSPAIHRLIFKALGIDGDYDLIEVERGEVAKALQDLKRRGYTGVNVTIPYKRDVMPCLDDIAREAHVIGAVNTIYMTSQGDFGYNTDYHGFGRSLDHAGIDVQGKKCVVLGTGGAARAILKCLADKEAASLTIVSRRIQDDTEFETFAAGLHAELISYNELEEHRGDILVNCTPVGMYPNVEESPVPESVVVGYQAVVDLIYNPKTTKLLAWGAKHGAVTLNGMYMLVAQAVGAEEIWQERRIDSAVIEEIAKEMEKQYEK</sequence>